<dbReference type="OrthoDB" id="1938564at2"/>
<feature type="region of interest" description="Disordered" evidence="1">
    <location>
        <begin position="1"/>
        <end position="25"/>
    </location>
</feature>
<keyword evidence="2" id="KW-0812">Transmembrane</keyword>
<dbReference type="EMBL" id="CP004121">
    <property type="protein sequence ID" value="AGF58933.1"/>
    <property type="molecule type" value="Genomic_DNA"/>
</dbReference>
<evidence type="ECO:0000256" key="2">
    <source>
        <dbReference type="SAM" id="Phobius"/>
    </source>
</evidence>
<dbReference type="Proteomes" id="UP000011728">
    <property type="component" value="Chromosome"/>
</dbReference>
<feature type="transmembrane region" description="Helical" evidence="2">
    <location>
        <begin position="66"/>
        <end position="83"/>
    </location>
</feature>
<dbReference type="STRING" id="36745.CLSAP_49300"/>
<dbReference type="AlphaFoldDB" id="M1MRZ5"/>
<evidence type="ECO:0000256" key="1">
    <source>
        <dbReference type="SAM" id="MobiDB-lite"/>
    </source>
</evidence>
<gene>
    <name evidence="3" type="ORF">Cspa_c51820</name>
</gene>
<dbReference type="HOGENOM" id="CLU_162522_0_0_9"/>
<keyword evidence="2" id="KW-1133">Transmembrane helix</keyword>
<dbReference type="KEGG" id="csr:Cspa_c51820"/>
<feature type="compositionally biased region" description="Polar residues" evidence="1">
    <location>
        <begin position="10"/>
        <end position="25"/>
    </location>
</feature>
<keyword evidence="4" id="KW-1185">Reference proteome</keyword>
<protein>
    <submittedName>
        <fullName evidence="3">RDD family</fullName>
    </submittedName>
</protein>
<name>M1MRZ5_9CLOT</name>
<keyword evidence="2" id="KW-0472">Membrane</keyword>
<organism evidence="3 4">
    <name type="scientific">Clostridium saccharoperbutylacetonicum N1-4(HMT)</name>
    <dbReference type="NCBI Taxonomy" id="931276"/>
    <lineage>
        <taxon>Bacteria</taxon>
        <taxon>Bacillati</taxon>
        <taxon>Bacillota</taxon>
        <taxon>Clostridia</taxon>
        <taxon>Eubacteriales</taxon>
        <taxon>Clostridiaceae</taxon>
        <taxon>Clostridium</taxon>
    </lineage>
</organism>
<dbReference type="eggNOG" id="ENOG5030FTU">
    <property type="taxonomic scope" value="Bacteria"/>
</dbReference>
<feature type="transmembrane region" description="Helical" evidence="2">
    <location>
        <begin position="95"/>
        <end position="116"/>
    </location>
</feature>
<sequence length="134" mass="14917">MEKDEIKENQIVNNEEGTEETSLNVEETNITSVIEDQQDIEVNAEDKSNEKNSIGALFAANLLDQLIMTAASAVLVYLIDLIMRTASGYMFVRDNGALILAGGIIYFVLNCIYAPILERTKLENTFAKKILNLN</sequence>
<reference evidence="3 4" key="1">
    <citation type="submission" date="2013-02" db="EMBL/GenBank/DDBJ databases">
        <title>Genome sequence of Clostridium saccharoperbutylacetonicum N1-4(HMT).</title>
        <authorList>
            <person name="Poehlein A."/>
            <person name="Daniel R."/>
        </authorList>
    </citation>
    <scope>NUCLEOTIDE SEQUENCE [LARGE SCALE GENOMIC DNA]</scope>
    <source>
        <strain evidence="4">N1-4(HMT)</strain>
    </source>
</reference>
<dbReference type="RefSeq" id="WP_015395241.1">
    <property type="nucleotide sequence ID" value="NC_020291.1"/>
</dbReference>
<accession>M1MRZ5</accession>
<proteinExistence type="predicted"/>
<evidence type="ECO:0000313" key="4">
    <source>
        <dbReference type="Proteomes" id="UP000011728"/>
    </source>
</evidence>
<dbReference type="PATRIC" id="fig|931276.5.peg.5236"/>
<evidence type="ECO:0000313" key="3">
    <source>
        <dbReference type="EMBL" id="AGF58933.1"/>
    </source>
</evidence>